<dbReference type="GO" id="GO:0016829">
    <property type="term" value="F:lyase activity"/>
    <property type="evidence" value="ECO:0007669"/>
    <property type="project" value="UniProtKB-KW"/>
</dbReference>
<dbReference type="PANTHER" id="PTHR13522">
    <property type="entry name" value="U6 SNRNA PHOSPHODIESTERASE 1"/>
    <property type="match status" value="1"/>
</dbReference>
<gene>
    <name evidence="7" type="primary">LOC101782414</name>
</gene>
<evidence type="ECO:0000256" key="3">
    <source>
        <dbReference type="ARBA" id="ARBA00023239"/>
    </source>
</evidence>
<feature type="region of interest" description="Disordered" evidence="6">
    <location>
        <begin position="164"/>
        <end position="195"/>
    </location>
</feature>
<dbReference type="HAMAP" id="MF_03040">
    <property type="entry name" value="USB1"/>
    <property type="match status" value="1"/>
</dbReference>
<dbReference type="Pfam" id="PF09749">
    <property type="entry name" value="HVSL"/>
    <property type="match status" value="1"/>
</dbReference>
<feature type="compositionally biased region" description="Basic residues" evidence="6">
    <location>
        <begin position="49"/>
        <end position="58"/>
    </location>
</feature>
<evidence type="ECO:0000313" key="8">
    <source>
        <dbReference type="Proteomes" id="UP000004995"/>
    </source>
</evidence>
<evidence type="ECO:0000256" key="1">
    <source>
        <dbReference type="ARBA" id="ARBA00022722"/>
    </source>
</evidence>
<dbReference type="GO" id="GO:0005634">
    <property type="term" value="C:nucleus"/>
    <property type="evidence" value="ECO:0000318"/>
    <property type="project" value="GO_Central"/>
</dbReference>
<evidence type="ECO:0000313" key="7">
    <source>
        <dbReference type="EnsemblPlants" id="KQL09211"/>
    </source>
</evidence>
<comment type="function">
    <text evidence="5">Phosphodiesterase responsible for the U6 snRNA 3' end processing. Acts as an exoribonuclease (RNase) responsible for trimming the poly(U) tract of the last nucleotides in the pre-U6 snRNA molecule, leading to the formation of mature U6 snRNA.</text>
</comment>
<feature type="compositionally biased region" description="Basic residues" evidence="6">
    <location>
        <begin position="123"/>
        <end position="133"/>
    </location>
</feature>
<dbReference type="Gene3D" id="3.90.1140.10">
    <property type="entry name" value="Cyclic phosphodiesterase"/>
    <property type="match status" value="1"/>
</dbReference>
<dbReference type="FunFam" id="3.90.1140.10:FF:000008">
    <property type="entry name" value="U6 snRNA phosphodiesterase"/>
    <property type="match status" value="1"/>
</dbReference>
<dbReference type="HOGENOM" id="CLU_627624_0_0_1"/>
<dbReference type="GO" id="GO:0000175">
    <property type="term" value="F:3'-5'-RNA exonuclease activity"/>
    <property type="evidence" value="ECO:0000318"/>
    <property type="project" value="GO_Central"/>
</dbReference>
<dbReference type="InParanoid" id="K3XWZ8"/>
<evidence type="ECO:0000256" key="4">
    <source>
        <dbReference type="ARBA" id="ARBA00023242"/>
    </source>
</evidence>
<comment type="subcellular location">
    <subcellularLocation>
        <location evidence="5">Nucleus</location>
    </subcellularLocation>
</comment>
<dbReference type="EMBL" id="AGNK02002194">
    <property type="status" value="NOT_ANNOTATED_CDS"/>
    <property type="molecule type" value="Genomic_DNA"/>
</dbReference>
<dbReference type="eggNOG" id="KOG3102">
    <property type="taxonomic scope" value="Eukaryota"/>
</dbReference>
<evidence type="ECO:0000256" key="2">
    <source>
        <dbReference type="ARBA" id="ARBA00022801"/>
    </source>
</evidence>
<feature type="compositionally biased region" description="Low complexity" evidence="6">
    <location>
        <begin position="174"/>
        <end position="192"/>
    </location>
</feature>
<dbReference type="EC" id="3.1.4.-" evidence="5"/>
<dbReference type="GO" id="GO:0034477">
    <property type="term" value="P:U6 snRNA 3'-end processing"/>
    <property type="evidence" value="ECO:0000318"/>
    <property type="project" value="GO_Central"/>
</dbReference>
<reference evidence="8" key="1">
    <citation type="journal article" date="2012" name="Nat. Biotechnol.">
        <title>Reference genome sequence of the model plant Setaria.</title>
        <authorList>
            <person name="Bennetzen J.L."/>
            <person name="Schmutz J."/>
            <person name="Wang H."/>
            <person name="Percifield R."/>
            <person name="Hawkins J."/>
            <person name="Pontaroli A.C."/>
            <person name="Estep M."/>
            <person name="Feng L."/>
            <person name="Vaughn J.N."/>
            <person name="Grimwood J."/>
            <person name="Jenkins J."/>
            <person name="Barry K."/>
            <person name="Lindquist E."/>
            <person name="Hellsten U."/>
            <person name="Deshpande S."/>
            <person name="Wang X."/>
            <person name="Wu X."/>
            <person name="Mitros T."/>
            <person name="Triplett J."/>
            <person name="Yang X."/>
            <person name="Ye C.Y."/>
            <person name="Mauro-Herrera M."/>
            <person name="Wang L."/>
            <person name="Li P."/>
            <person name="Sharma M."/>
            <person name="Sharma R."/>
            <person name="Ronald P.C."/>
            <person name="Panaud O."/>
            <person name="Kellogg E.A."/>
            <person name="Brutnell T.P."/>
            <person name="Doust A.N."/>
            <person name="Tuskan G.A."/>
            <person name="Rokhsar D."/>
            <person name="Devos K.M."/>
        </authorList>
    </citation>
    <scope>NUCLEOTIDE SEQUENCE [LARGE SCALE GENOMIC DNA]</scope>
    <source>
        <strain evidence="8">cv. Yugu1</strain>
    </source>
</reference>
<organism evidence="7 8">
    <name type="scientific">Setaria italica</name>
    <name type="common">Foxtail millet</name>
    <name type="synonym">Panicum italicum</name>
    <dbReference type="NCBI Taxonomy" id="4555"/>
    <lineage>
        <taxon>Eukaryota</taxon>
        <taxon>Viridiplantae</taxon>
        <taxon>Streptophyta</taxon>
        <taxon>Embryophyta</taxon>
        <taxon>Tracheophyta</taxon>
        <taxon>Spermatophyta</taxon>
        <taxon>Magnoliopsida</taxon>
        <taxon>Liliopsida</taxon>
        <taxon>Poales</taxon>
        <taxon>Poaceae</taxon>
        <taxon>PACMAD clade</taxon>
        <taxon>Panicoideae</taxon>
        <taxon>Panicodae</taxon>
        <taxon>Paniceae</taxon>
        <taxon>Cenchrinae</taxon>
        <taxon>Setaria</taxon>
    </lineage>
</organism>
<keyword evidence="2 5" id="KW-0378">Hydrolase</keyword>
<dbReference type="PANTHER" id="PTHR13522:SF3">
    <property type="entry name" value="U6 SNRNA PHOSPHODIESTERASE 1"/>
    <property type="match status" value="1"/>
</dbReference>
<keyword evidence="8" id="KW-1185">Reference proteome</keyword>
<dbReference type="FunCoup" id="K3XWZ8">
    <property type="interactions" value="411"/>
</dbReference>
<sequence length="437" mass="49077">MARRRRKTVGEAEDWSLEGRRLRRPEGAPLATRHRPPAPLDTRLPAPRAARHTRRSRQCHAGACGLVRTSRIWTWIRIRPPLPLPRLLLPLPRRGGRGGAGGRGRGRAARPWRPGSATTVPSRARRRPRRLGRHPAGERDPRPDPGSRWCGFQSQAPMDALMANYASDSDSDGGEPAAAPAGAPEVPEASALLPPPPLDLLQPPNFVDYSAMAQGSRVRSFPHVEGNYAVHVYIPVVIPSDAKKQLALAMKRAASLVPDLYAVDADYALSELCKDEQKLEKVLLSREFHVSLGRPVAVQVHQIDSFVAMLRQKFQLQQRYWMEFNKWEHFVNDDCTRSFLSLEVTRTGLPELSKQILMVDEVYRLHGLPEFYKNPRPHISLVWALGDISSKLKQAIKDIEKYQSSMSSLQKCNVRCKFSRVVCKVGKKVYDICNVAD</sequence>
<dbReference type="InterPro" id="IPR027521">
    <property type="entry name" value="Usb1"/>
</dbReference>
<protein>
    <recommendedName>
        <fullName evidence="5">U6 snRNA phosphodiesterase</fullName>
        <ecNumber evidence="5">3.1.4.-</ecNumber>
    </recommendedName>
</protein>
<name>K3XWZ8_SETIT</name>
<comment type="similarity">
    <text evidence="5">Belongs to the 2H phosphoesterase superfamily. USB1 family.</text>
</comment>
<accession>K3XWZ8</accession>
<evidence type="ECO:0000256" key="6">
    <source>
        <dbReference type="SAM" id="MobiDB-lite"/>
    </source>
</evidence>
<feature type="region of interest" description="Disordered" evidence="6">
    <location>
        <begin position="20"/>
        <end position="58"/>
    </location>
</feature>
<reference evidence="7" key="2">
    <citation type="submission" date="2018-08" db="UniProtKB">
        <authorList>
            <consortium name="EnsemblPlants"/>
        </authorList>
    </citation>
    <scope>IDENTIFICATION</scope>
    <source>
        <strain evidence="7">Yugu1</strain>
    </source>
</reference>
<keyword evidence="4 5" id="KW-0539">Nucleus</keyword>
<dbReference type="Proteomes" id="UP000004995">
    <property type="component" value="Unassembled WGS sequence"/>
</dbReference>
<evidence type="ECO:0000256" key="5">
    <source>
        <dbReference type="HAMAP-Rule" id="MF_03040"/>
    </source>
</evidence>
<dbReference type="AlphaFoldDB" id="K3XWZ8"/>
<keyword evidence="1 5" id="KW-0540">Nuclease</keyword>
<feature type="active site" description="Proton donor/acceptor" evidence="5">
    <location>
        <position position="289"/>
    </location>
</feature>
<dbReference type="GO" id="GO:1990838">
    <property type="term" value="F:poly(U)-specific exoribonuclease activity, producing 3' uridine cyclic phosphate ends"/>
    <property type="evidence" value="ECO:0007669"/>
    <property type="project" value="UniProtKB-UniRule"/>
</dbReference>
<dbReference type="Gramene" id="KQL09211">
    <property type="protein sequence ID" value="KQL09211"/>
    <property type="gene ID" value="SETIT_006456mg"/>
</dbReference>
<feature type="active site" description="Proton donor/acceptor" evidence="5">
    <location>
        <position position="378"/>
    </location>
</feature>
<dbReference type="OMA" id="WIRIRPP"/>
<dbReference type="EnsemblPlants" id="KQL09211">
    <property type="protein sequence ID" value="KQL09211"/>
    <property type="gene ID" value="SETIT_006456mg"/>
</dbReference>
<feature type="compositionally biased region" description="Basic and acidic residues" evidence="6">
    <location>
        <begin position="135"/>
        <end position="145"/>
    </location>
</feature>
<dbReference type="STRING" id="4555.K3XWZ8"/>
<feature type="region of interest" description="Disordered" evidence="6">
    <location>
        <begin position="89"/>
        <end position="152"/>
    </location>
</feature>
<proteinExistence type="inferred from homology"/>
<keyword evidence="3" id="KW-0456">Lyase</keyword>